<name>A0A6S6QSF6_9HYPH</name>
<dbReference type="Proteomes" id="UP000515317">
    <property type="component" value="Chromosome"/>
</dbReference>
<dbReference type="InterPro" id="IPR009056">
    <property type="entry name" value="Cyt_c-like_dom"/>
</dbReference>
<dbReference type="InterPro" id="IPR002327">
    <property type="entry name" value="Cyt_c_1A/1B"/>
</dbReference>
<dbReference type="GO" id="GO:0046872">
    <property type="term" value="F:metal ion binding"/>
    <property type="evidence" value="ECO:0007669"/>
    <property type="project" value="UniProtKB-KW"/>
</dbReference>
<feature type="compositionally biased region" description="Low complexity" evidence="7">
    <location>
        <begin position="187"/>
        <end position="208"/>
    </location>
</feature>
<keyword evidence="8" id="KW-0472">Membrane</keyword>
<dbReference type="AlphaFoldDB" id="A0A6S6QSF6"/>
<reference evidence="10 11" key="1">
    <citation type="submission" date="2020-08" db="EMBL/GenBank/DDBJ databases">
        <title>Genome sequence of Rhizobiales bacterium strain IZ6.</title>
        <authorList>
            <person name="Nakai R."/>
            <person name="Naganuma T."/>
        </authorList>
    </citation>
    <scope>NUCLEOTIDE SEQUENCE [LARGE SCALE GENOMIC DNA]</scope>
    <source>
        <strain evidence="10 11">IZ6</strain>
    </source>
</reference>
<dbReference type="InterPro" id="IPR036909">
    <property type="entry name" value="Cyt_c-like_dom_sf"/>
</dbReference>
<evidence type="ECO:0000256" key="1">
    <source>
        <dbReference type="ARBA" id="ARBA00022448"/>
    </source>
</evidence>
<feature type="domain" description="Cytochrome c" evidence="9">
    <location>
        <begin position="74"/>
        <end position="175"/>
    </location>
</feature>
<keyword evidence="8" id="KW-1133">Transmembrane helix</keyword>
<dbReference type="PRINTS" id="PR00604">
    <property type="entry name" value="CYTCHRMECIAB"/>
</dbReference>
<feature type="region of interest" description="Disordered" evidence="7">
    <location>
        <begin position="41"/>
        <end position="61"/>
    </location>
</feature>
<gene>
    <name evidence="10" type="primary">cycM</name>
    <name evidence="10" type="ORF">IZ6_27540</name>
</gene>
<evidence type="ECO:0000259" key="9">
    <source>
        <dbReference type="PROSITE" id="PS51007"/>
    </source>
</evidence>
<keyword evidence="11" id="KW-1185">Reference proteome</keyword>
<evidence type="ECO:0000256" key="6">
    <source>
        <dbReference type="PROSITE-ProRule" id="PRU00433"/>
    </source>
</evidence>
<keyword evidence="1" id="KW-0813">Transport</keyword>
<evidence type="ECO:0000313" key="10">
    <source>
        <dbReference type="EMBL" id="BCJ92019.1"/>
    </source>
</evidence>
<evidence type="ECO:0000256" key="7">
    <source>
        <dbReference type="SAM" id="MobiDB-lite"/>
    </source>
</evidence>
<sequence length="208" mass="21243">MDSFEVNKILGAVLGTLTFTVALIIGSDMLFGAHAPEKPGYELPSPAETAGAGHGGGAPAAAPVEPIANRLAVADPAKGEALTKQCLSCHSFEKGGPNKVGPNLYGVIGNHHAHLEGFGYSAAMKEKSGEQWTFEAIDHFLENPQAAVPKTAMNFPGLKKPDARANLIAWLNKNSDNPLPLPPPTAPGDAAAPPAGGAPAPAAPAKAH</sequence>
<evidence type="ECO:0000256" key="8">
    <source>
        <dbReference type="SAM" id="Phobius"/>
    </source>
</evidence>
<organism evidence="10 11">
    <name type="scientific">Terrihabitans soli</name>
    <dbReference type="NCBI Taxonomy" id="708113"/>
    <lineage>
        <taxon>Bacteria</taxon>
        <taxon>Pseudomonadati</taxon>
        <taxon>Pseudomonadota</taxon>
        <taxon>Alphaproteobacteria</taxon>
        <taxon>Hyphomicrobiales</taxon>
        <taxon>Terrihabitans</taxon>
    </lineage>
</organism>
<protein>
    <submittedName>
        <fullName evidence="10">Cytochrome c family protein</fullName>
    </submittedName>
</protein>
<dbReference type="PANTHER" id="PTHR11961">
    <property type="entry name" value="CYTOCHROME C"/>
    <property type="match status" value="1"/>
</dbReference>
<dbReference type="PROSITE" id="PS51007">
    <property type="entry name" value="CYTC"/>
    <property type="match status" value="1"/>
</dbReference>
<evidence type="ECO:0000256" key="2">
    <source>
        <dbReference type="ARBA" id="ARBA00022617"/>
    </source>
</evidence>
<dbReference type="GO" id="GO:0020037">
    <property type="term" value="F:heme binding"/>
    <property type="evidence" value="ECO:0007669"/>
    <property type="project" value="InterPro"/>
</dbReference>
<dbReference type="GO" id="GO:0009055">
    <property type="term" value="F:electron transfer activity"/>
    <property type="evidence" value="ECO:0007669"/>
    <property type="project" value="InterPro"/>
</dbReference>
<evidence type="ECO:0000256" key="3">
    <source>
        <dbReference type="ARBA" id="ARBA00022723"/>
    </source>
</evidence>
<feature type="region of interest" description="Disordered" evidence="7">
    <location>
        <begin position="176"/>
        <end position="208"/>
    </location>
</feature>
<keyword evidence="4" id="KW-0249">Electron transport</keyword>
<feature type="transmembrane region" description="Helical" evidence="8">
    <location>
        <begin position="12"/>
        <end position="31"/>
    </location>
</feature>
<evidence type="ECO:0000256" key="4">
    <source>
        <dbReference type="ARBA" id="ARBA00022982"/>
    </source>
</evidence>
<dbReference type="Gene3D" id="1.10.760.10">
    <property type="entry name" value="Cytochrome c-like domain"/>
    <property type="match status" value="1"/>
</dbReference>
<keyword evidence="5 6" id="KW-0408">Iron</keyword>
<dbReference type="KEGG" id="tso:IZ6_27540"/>
<evidence type="ECO:0000256" key="5">
    <source>
        <dbReference type="ARBA" id="ARBA00023004"/>
    </source>
</evidence>
<dbReference type="SUPFAM" id="SSF46626">
    <property type="entry name" value="Cytochrome c"/>
    <property type="match status" value="1"/>
</dbReference>
<proteinExistence type="predicted"/>
<keyword evidence="2 6" id="KW-0349">Heme</keyword>
<dbReference type="RefSeq" id="WP_222875626.1">
    <property type="nucleotide sequence ID" value="NZ_AP023361.1"/>
</dbReference>
<dbReference type="EMBL" id="AP023361">
    <property type="protein sequence ID" value="BCJ92019.1"/>
    <property type="molecule type" value="Genomic_DNA"/>
</dbReference>
<accession>A0A6S6QSF6</accession>
<keyword evidence="3 6" id="KW-0479">Metal-binding</keyword>
<evidence type="ECO:0000313" key="11">
    <source>
        <dbReference type="Proteomes" id="UP000515317"/>
    </source>
</evidence>
<keyword evidence="8" id="KW-0812">Transmembrane</keyword>